<evidence type="ECO:0000256" key="1">
    <source>
        <dbReference type="ARBA" id="ARBA00022552"/>
    </source>
</evidence>
<dbReference type="SMART" id="SM00479">
    <property type="entry name" value="EXOIII"/>
    <property type="match status" value="1"/>
</dbReference>
<evidence type="ECO:0000313" key="8">
    <source>
        <dbReference type="EMBL" id="KAK3320280.1"/>
    </source>
</evidence>
<comment type="caution">
    <text evidence="8">The sequence shown here is derived from an EMBL/GenBank/DDBJ whole genome shotgun (WGS) entry which is preliminary data.</text>
</comment>
<evidence type="ECO:0000256" key="4">
    <source>
        <dbReference type="ARBA" id="ARBA00022839"/>
    </source>
</evidence>
<dbReference type="SUPFAM" id="SSF53098">
    <property type="entry name" value="Ribonuclease H-like"/>
    <property type="match status" value="1"/>
</dbReference>
<name>A0AAE0I8K1_9PEZI</name>
<dbReference type="GO" id="GO:0006364">
    <property type="term" value="P:rRNA processing"/>
    <property type="evidence" value="ECO:0007669"/>
    <property type="project" value="UniProtKB-KW"/>
</dbReference>
<feature type="domain" description="Exonuclease" evidence="7">
    <location>
        <begin position="137"/>
        <end position="327"/>
    </location>
</feature>
<dbReference type="PANTHER" id="PTHR12801:SF45">
    <property type="entry name" value="RNA EXONUCLEASE 4"/>
    <property type="match status" value="1"/>
</dbReference>
<organism evidence="8 9">
    <name type="scientific">Cercophora scortea</name>
    <dbReference type="NCBI Taxonomy" id="314031"/>
    <lineage>
        <taxon>Eukaryota</taxon>
        <taxon>Fungi</taxon>
        <taxon>Dikarya</taxon>
        <taxon>Ascomycota</taxon>
        <taxon>Pezizomycotina</taxon>
        <taxon>Sordariomycetes</taxon>
        <taxon>Sordariomycetidae</taxon>
        <taxon>Sordariales</taxon>
        <taxon>Lasiosphaeriaceae</taxon>
        <taxon>Cercophora</taxon>
    </lineage>
</organism>
<dbReference type="InterPro" id="IPR047021">
    <property type="entry name" value="REXO1/3/4-like"/>
</dbReference>
<evidence type="ECO:0000259" key="7">
    <source>
        <dbReference type="SMART" id="SM00479"/>
    </source>
</evidence>
<dbReference type="GO" id="GO:0000027">
    <property type="term" value="P:ribosomal large subunit assembly"/>
    <property type="evidence" value="ECO:0007669"/>
    <property type="project" value="TreeGrafter"/>
</dbReference>
<reference evidence="8" key="1">
    <citation type="journal article" date="2023" name="Mol. Phylogenet. Evol.">
        <title>Genome-scale phylogeny and comparative genomics of the fungal order Sordariales.</title>
        <authorList>
            <person name="Hensen N."/>
            <person name="Bonometti L."/>
            <person name="Westerberg I."/>
            <person name="Brannstrom I.O."/>
            <person name="Guillou S."/>
            <person name="Cros-Aarteil S."/>
            <person name="Calhoun S."/>
            <person name="Haridas S."/>
            <person name="Kuo A."/>
            <person name="Mondo S."/>
            <person name="Pangilinan J."/>
            <person name="Riley R."/>
            <person name="LaButti K."/>
            <person name="Andreopoulos B."/>
            <person name="Lipzen A."/>
            <person name="Chen C."/>
            <person name="Yan M."/>
            <person name="Daum C."/>
            <person name="Ng V."/>
            <person name="Clum A."/>
            <person name="Steindorff A."/>
            <person name="Ohm R.A."/>
            <person name="Martin F."/>
            <person name="Silar P."/>
            <person name="Natvig D.O."/>
            <person name="Lalanne C."/>
            <person name="Gautier V."/>
            <person name="Ament-Velasquez S.L."/>
            <person name="Kruys A."/>
            <person name="Hutchinson M.I."/>
            <person name="Powell A.J."/>
            <person name="Barry K."/>
            <person name="Miller A.N."/>
            <person name="Grigoriev I.V."/>
            <person name="Debuchy R."/>
            <person name="Gladieux P."/>
            <person name="Hiltunen Thoren M."/>
            <person name="Johannesson H."/>
        </authorList>
    </citation>
    <scope>NUCLEOTIDE SEQUENCE</scope>
    <source>
        <strain evidence="8">SMH4131-1</strain>
    </source>
</reference>
<dbReference type="EMBL" id="JAUEPO010000006">
    <property type="protein sequence ID" value="KAK3320280.1"/>
    <property type="molecule type" value="Genomic_DNA"/>
</dbReference>
<keyword evidence="2" id="KW-0540">Nuclease</keyword>
<gene>
    <name evidence="8" type="ORF">B0T19DRAFT_434207</name>
</gene>
<evidence type="ECO:0000256" key="6">
    <source>
        <dbReference type="SAM" id="MobiDB-lite"/>
    </source>
</evidence>
<keyword evidence="1" id="KW-0698">rRNA processing</keyword>
<evidence type="ECO:0000256" key="2">
    <source>
        <dbReference type="ARBA" id="ARBA00022722"/>
    </source>
</evidence>
<dbReference type="AlphaFoldDB" id="A0AAE0I8K1"/>
<dbReference type="Gene3D" id="3.30.420.10">
    <property type="entry name" value="Ribonuclease H-like superfamily/Ribonuclease H"/>
    <property type="match status" value="1"/>
</dbReference>
<protein>
    <submittedName>
        <fullName evidence="8">Ribonuclease H-like domain-containing protein</fullName>
    </submittedName>
</protein>
<dbReference type="InterPro" id="IPR012337">
    <property type="entry name" value="RNaseH-like_sf"/>
</dbReference>
<sequence>MPLSFGQSGSPWRGTAPAAEPIAPTPEYLQHFHSLVHSRQQQKSAGYVMERMSQQELDKKRRCGRCNMRHTNLPCKFHPGALDSRKQWTCCNRTAFKIGCESEAEHQVRIYAPGELEQRWRFEPTPTYYLNSSDTRRAVAIDCEMGTAYDGTSELIRVTMIDYFTGAVLVDKLVWPDVEMMHYNTRYSGVTRFDMQTALRAGTCIRGIRNAKAELWRFVGQDTIVVGHSAENDLRALRWIHSRVVDSFLIESALKKESDMREGDGNEKEKEGQPFKKRPEDGLSLKAMAMRKLGRAIQVGGRKGHDSLEDAIATRDLIHFRVVELMAAAESD</sequence>
<dbReference type="InterPro" id="IPR036397">
    <property type="entry name" value="RNaseH_sf"/>
</dbReference>
<dbReference type="Proteomes" id="UP001286456">
    <property type="component" value="Unassembled WGS sequence"/>
</dbReference>
<keyword evidence="9" id="KW-1185">Reference proteome</keyword>
<evidence type="ECO:0000256" key="3">
    <source>
        <dbReference type="ARBA" id="ARBA00022801"/>
    </source>
</evidence>
<comment type="function">
    <text evidence="5">Exoribonuclease involved in ribosome biosynthesis. Involved in the processing of ITS1, the internal transcribed spacer localized between the 18S and 5.8S rRNAs.</text>
</comment>
<reference evidence="8" key="2">
    <citation type="submission" date="2023-06" db="EMBL/GenBank/DDBJ databases">
        <authorList>
            <consortium name="Lawrence Berkeley National Laboratory"/>
            <person name="Haridas S."/>
            <person name="Hensen N."/>
            <person name="Bonometti L."/>
            <person name="Westerberg I."/>
            <person name="Brannstrom I.O."/>
            <person name="Guillou S."/>
            <person name="Cros-Aarteil S."/>
            <person name="Calhoun S."/>
            <person name="Kuo A."/>
            <person name="Mondo S."/>
            <person name="Pangilinan J."/>
            <person name="Riley R."/>
            <person name="Labutti K."/>
            <person name="Andreopoulos B."/>
            <person name="Lipzen A."/>
            <person name="Chen C."/>
            <person name="Yanf M."/>
            <person name="Daum C."/>
            <person name="Ng V."/>
            <person name="Clum A."/>
            <person name="Steindorff A."/>
            <person name="Ohm R."/>
            <person name="Martin F."/>
            <person name="Silar P."/>
            <person name="Natvig D."/>
            <person name="Lalanne C."/>
            <person name="Gautier V."/>
            <person name="Ament-Velasquez S.L."/>
            <person name="Kruys A."/>
            <person name="Hutchinson M.I."/>
            <person name="Powell A.J."/>
            <person name="Barry K."/>
            <person name="Miller A.N."/>
            <person name="Grigoriev I.V."/>
            <person name="Debuchy R."/>
            <person name="Gladieux P."/>
            <person name="Thoren M.H."/>
            <person name="Johannesson H."/>
        </authorList>
    </citation>
    <scope>NUCLEOTIDE SEQUENCE</scope>
    <source>
        <strain evidence="8">SMH4131-1</strain>
    </source>
</reference>
<feature type="region of interest" description="Disordered" evidence="6">
    <location>
        <begin position="259"/>
        <end position="281"/>
    </location>
</feature>
<keyword evidence="4" id="KW-0269">Exonuclease</keyword>
<feature type="compositionally biased region" description="Polar residues" evidence="6">
    <location>
        <begin position="1"/>
        <end position="10"/>
    </location>
</feature>
<evidence type="ECO:0000256" key="5">
    <source>
        <dbReference type="ARBA" id="ARBA00025599"/>
    </source>
</evidence>
<proteinExistence type="predicted"/>
<accession>A0AAE0I8K1</accession>
<evidence type="ECO:0000313" key="9">
    <source>
        <dbReference type="Proteomes" id="UP001286456"/>
    </source>
</evidence>
<dbReference type="PANTHER" id="PTHR12801">
    <property type="entry name" value="RNA EXONUCLEASE REXO1 / RECO3 FAMILY MEMBER-RELATED"/>
    <property type="match status" value="1"/>
</dbReference>
<keyword evidence="3" id="KW-0378">Hydrolase</keyword>
<feature type="region of interest" description="Disordered" evidence="6">
    <location>
        <begin position="1"/>
        <end position="20"/>
    </location>
</feature>
<dbReference type="GO" id="GO:0003676">
    <property type="term" value="F:nucleic acid binding"/>
    <property type="evidence" value="ECO:0007669"/>
    <property type="project" value="InterPro"/>
</dbReference>
<dbReference type="GO" id="GO:0004527">
    <property type="term" value="F:exonuclease activity"/>
    <property type="evidence" value="ECO:0007669"/>
    <property type="project" value="UniProtKB-KW"/>
</dbReference>
<dbReference type="GO" id="GO:0005634">
    <property type="term" value="C:nucleus"/>
    <property type="evidence" value="ECO:0007669"/>
    <property type="project" value="TreeGrafter"/>
</dbReference>
<dbReference type="CDD" id="cd06137">
    <property type="entry name" value="DEDDh_RNase"/>
    <property type="match status" value="1"/>
</dbReference>
<dbReference type="InterPro" id="IPR013520">
    <property type="entry name" value="Ribonucl_H"/>
</dbReference>